<dbReference type="RefSeq" id="WP_024377716.1">
    <property type="nucleotide sequence ID" value="NZ_CEHB01000071.1"/>
</dbReference>
<dbReference type="InterPro" id="IPR036409">
    <property type="entry name" value="Aldolase_II/adducin_N_sf"/>
</dbReference>
<accession>A0A116QWN6</accession>
<dbReference type="GO" id="GO:0005829">
    <property type="term" value="C:cytosol"/>
    <property type="evidence" value="ECO:0007669"/>
    <property type="project" value="TreeGrafter"/>
</dbReference>
<organism evidence="4 5">
    <name type="scientific">Streptococcus suis</name>
    <dbReference type="NCBI Taxonomy" id="1307"/>
    <lineage>
        <taxon>Bacteria</taxon>
        <taxon>Bacillati</taxon>
        <taxon>Bacillota</taxon>
        <taxon>Bacilli</taxon>
        <taxon>Lactobacillales</taxon>
        <taxon>Streptococcaceae</taxon>
        <taxon>Streptococcus</taxon>
    </lineage>
</organism>
<dbReference type="Gene3D" id="3.40.225.10">
    <property type="entry name" value="Class II aldolase/adducin N-terminal domain"/>
    <property type="match status" value="1"/>
</dbReference>
<dbReference type="InterPro" id="IPR050197">
    <property type="entry name" value="Aldolase_class_II_sugar_metab"/>
</dbReference>
<evidence type="ECO:0000256" key="2">
    <source>
        <dbReference type="ARBA" id="ARBA00023239"/>
    </source>
</evidence>
<dbReference type="GO" id="GO:0008994">
    <property type="term" value="F:rhamnulose-1-phosphate aldolase activity"/>
    <property type="evidence" value="ECO:0007669"/>
    <property type="project" value="UniProtKB-EC"/>
</dbReference>
<dbReference type="EMBL" id="FILX01000002">
    <property type="protein sequence ID" value="CYX35727.1"/>
    <property type="molecule type" value="Genomic_DNA"/>
</dbReference>
<dbReference type="Pfam" id="PF00596">
    <property type="entry name" value="Aldolase_II"/>
    <property type="match status" value="1"/>
</dbReference>
<reference evidence="4 5" key="1">
    <citation type="submission" date="2016-02" db="EMBL/GenBank/DDBJ databases">
        <authorList>
            <consortium name="Pathogen Informatics"/>
        </authorList>
    </citation>
    <scope>NUCLEOTIDE SEQUENCE [LARGE SCALE GENOMIC DNA]</scope>
    <source>
        <strain evidence="4 5">SS993</strain>
    </source>
</reference>
<dbReference type="Proteomes" id="UP000074903">
    <property type="component" value="Unassembled WGS sequence"/>
</dbReference>
<dbReference type="PANTHER" id="PTHR22789:SF0">
    <property type="entry name" value="3-OXO-TETRONATE 4-PHOSPHATE DECARBOXYLASE-RELATED"/>
    <property type="match status" value="1"/>
</dbReference>
<gene>
    <name evidence="4" type="primary">rhaD</name>
    <name evidence="4" type="ORF">ERS132531_00237</name>
</gene>
<dbReference type="GO" id="GO:0046872">
    <property type="term" value="F:metal ion binding"/>
    <property type="evidence" value="ECO:0007669"/>
    <property type="project" value="UniProtKB-KW"/>
</dbReference>
<dbReference type="PANTHER" id="PTHR22789">
    <property type="entry name" value="FUCULOSE PHOSPHATE ALDOLASE"/>
    <property type="match status" value="1"/>
</dbReference>
<keyword evidence="2 4" id="KW-0456">Lyase</keyword>
<keyword evidence="1" id="KW-0479">Metal-binding</keyword>
<protein>
    <submittedName>
        <fullName evidence="4">Rhamnulose-1-phosphate aldolase</fullName>
        <ecNumber evidence="4">4.1.2.19</ecNumber>
    </submittedName>
</protein>
<dbReference type="SMART" id="SM01007">
    <property type="entry name" value="Aldolase_II"/>
    <property type="match status" value="1"/>
</dbReference>
<dbReference type="InterPro" id="IPR001303">
    <property type="entry name" value="Aldolase_II/adducin_N"/>
</dbReference>
<dbReference type="GO" id="GO:0019323">
    <property type="term" value="P:pentose catabolic process"/>
    <property type="evidence" value="ECO:0007669"/>
    <property type="project" value="TreeGrafter"/>
</dbReference>
<evidence type="ECO:0000313" key="5">
    <source>
        <dbReference type="Proteomes" id="UP000074903"/>
    </source>
</evidence>
<proteinExistence type="predicted"/>
<dbReference type="SUPFAM" id="SSF53639">
    <property type="entry name" value="AraD/HMP-PK domain-like"/>
    <property type="match status" value="1"/>
</dbReference>
<evidence type="ECO:0000256" key="1">
    <source>
        <dbReference type="ARBA" id="ARBA00022723"/>
    </source>
</evidence>
<feature type="domain" description="Class II aldolase/adducin N-terminal" evidence="3">
    <location>
        <begin position="11"/>
        <end position="234"/>
    </location>
</feature>
<name>A0A116QWN6_STRSU</name>
<dbReference type="AlphaFoldDB" id="A0A116QWN6"/>
<sequence length="268" mass="30696">MKEFKDSQSMQELCQLTYDMWLHGWDEYNGGNVSYILPEEDREYLKIYAVKKEVELSDIPPEMIGQYVLITASGSHFRTLRDHVERDTGVIRVTEAGYQVLWGFEEEKRPTSELYMHLLAHAKRLSVDPAHRVVVHNHAPNATAYSLVSPPDDKEYTLPLWRVLTESIVVFPDGVGILPWELPGTLAIAQHSVEKLEHCRIVVWAYHGILATGKDFQDCFGLIETVDKAAKIHLQTMSIKQYPGLSDKDLYEVCQVLKVEPREGFLQI</sequence>
<dbReference type="EC" id="4.1.2.19" evidence="4"/>
<evidence type="ECO:0000259" key="3">
    <source>
        <dbReference type="SMART" id="SM01007"/>
    </source>
</evidence>
<evidence type="ECO:0000313" key="4">
    <source>
        <dbReference type="EMBL" id="CYX35727.1"/>
    </source>
</evidence>
<dbReference type="NCBIfam" id="NF002963">
    <property type="entry name" value="PRK03634.1"/>
    <property type="match status" value="1"/>
</dbReference>